<dbReference type="Proteomes" id="UP001060733">
    <property type="component" value="Chromosome"/>
</dbReference>
<sequence>MALHEGDRVRSAVGYGGLGTNLGIFRTRCQAGETVFLVQINKGGTSADLRILFPRYVEAEAARLGCGPLKLNLPRPGEGR</sequence>
<protein>
    <submittedName>
        <fullName evidence="1">Uncharacterized protein</fullName>
    </submittedName>
</protein>
<evidence type="ECO:0000313" key="2">
    <source>
        <dbReference type="Proteomes" id="UP001060733"/>
    </source>
</evidence>
<organism evidence="1 2">
    <name type="scientific">Streptomyces albidocamelliae</name>
    <dbReference type="NCBI Taxonomy" id="2981135"/>
    <lineage>
        <taxon>Bacteria</taxon>
        <taxon>Bacillati</taxon>
        <taxon>Actinomycetota</taxon>
        <taxon>Actinomycetes</taxon>
        <taxon>Kitasatosporales</taxon>
        <taxon>Streptomycetaceae</taxon>
        <taxon>Streptomyces</taxon>
    </lineage>
</organism>
<gene>
    <name evidence="1" type="ORF">N8I86_33970</name>
</gene>
<dbReference type="EMBL" id="CP106795">
    <property type="protein sequence ID" value="UXY39281.1"/>
    <property type="molecule type" value="Genomic_DNA"/>
</dbReference>
<name>A0ABY6EYK2_9ACTN</name>
<evidence type="ECO:0000313" key="1">
    <source>
        <dbReference type="EMBL" id="UXY39281.1"/>
    </source>
</evidence>
<keyword evidence="2" id="KW-1185">Reference proteome</keyword>
<dbReference type="RefSeq" id="WP_263279531.1">
    <property type="nucleotide sequence ID" value="NZ_CP106795.1"/>
</dbReference>
<reference evidence="1" key="1">
    <citation type="submission" date="2022-10" db="EMBL/GenBank/DDBJ databases">
        <authorList>
            <person name="Mo P."/>
        </authorList>
    </citation>
    <scope>NUCLEOTIDE SEQUENCE</scope>
    <source>
        <strain evidence="1">HUAS 14-6</strain>
    </source>
</reference>
<proteinExistence type="predicted"/>
<accession>A0ABY6EYK2</accession>